<dbReference type="InterPro" id="IPR000195">
    <property type="entry name" value="Rab-GAP-TBC_dom"/>
</dbReference>
<sequence>MQMPAQVALRTPTLNQLYPHSLHLANLEDVFGEEFASPSMEELRCCKDWNQVELELDCGRFPPNINEDERQMLQTELTPLIVQIMWENRNFPTIKVSTMSACPFLQLPELNLEESAMTELQDVYVLLYLHDPDVEQHMRFAELGALFALSWPLTWFSHDLQHYSQIVIFFDLFLSSHHMMPYTGNAYAPQFVKPRSPKHKRQQNIGLSPVAVCPFPSSPSAGKNTSTRHSSQEPVPWLVAGTAPICFDYKD</sequence>
<dbReference type="AlphaFoldDB" id="A0A915DEK4"/>
<dbReference type="GO" id="GO:0005096">
    <property type="term" value="F:GTPase activator activity"/>
    <property type="evidence" value="ECO:0007669"/>
    <property type="project" value="UniProtKB-KW"/>
</dbReference>
<evidence type="ECO:0000259" key="2">
    <source>
        <dbReference type="PROSITE" id="PS50086"/>
    </source>
</evidence>
<keyword evidence="1" id="KW-0343">GTPase activation</keyword>
<feature type="domain" description="Rab-GAP TBC" evidence="2">
    <location>
        <begin position="1"/>
        <end position="177"/>
    </location>
</feature>
<dbReference type="GO" id="GO:0006888">
    <property type="term" value="P:endoplasmic reticulum to Golgi vesicle-mediated transport"/>
    <property type="evidence" value="ECO:0007669"/>
    <property type="project" value="TreeGrafter"/>
</dbReference>
<keyword evidence="3" id="KW-1185">Reference proteome</keyword>
<dbReference type="InterPro" id="IPR045913">
    <property type="entry name" value="TBC20/Gyp8-like"/>
</dbReference>
<evidence type="ECO:0000256" key="1">
    <source>
        <dbReference type="ARBA" id="ARBA00022468"/>
    </source>
</evidence>
<name>A0A915DEK4_9BILA</name>
<dbReference type="PANTHER" id="PTHR20913">
    <property type="entry name" value="TBC1 DOMAIN FAMILY MEMBER 20/GTPASE"/>
    <property type="match status" value="1"/>
</dbReference>
<protein>
    <submittedName>
        <fullName evidence="4">Rab-GAP TBC domain-containing protein</fullName>
    </submittedName>
</protein>
<dbReference type="PROSITE" id="PS50086">
    <property type="entry name" value="TBC_RABGAP"/>
    <property type="match status" value="1"/>
</dbReference>
<dbReference type="Gene3D" id="1.10.472.80">
    <property type="entry name" value="Ypt/Rab-GAP domain of gyp1p, domain 3"/>
    <property type="match status" value="1"/>
</dbReference>
<dbReference type="Proteomes" id="UP000887574">
    <property type="component" value="Unplaced"/>
</dbReference>
<evidence type="ECO:0000313" key="4">
    <source>
        <dbReference type="WBParaSite" id="jg19051.2"/>
    </source>
</evidence>
<reference evidence="4" key="1">
    <citation type="submission" date="2022-11" db="UniProtKB">
        <authorList>
            <consortium name="WormBaseParasite"/>
        </authorList>
    </citation>
    <scope>IDENTIFICATION</scope>
</reference>
<evidence type="ECO:0000313" key="3">
    <source>
        <dbReference type="Proteomes" id="UP000887574"/>
    </source>
</evidence>
<dbReference type="PANTHER" id="PTHR20913:SF7">
    <property type="entry name" value="RE60063P"/>
    <property type="match status" value="1"/>
</dbReference>
<dbReference type="GO" id="GO:0005789">
    <property type="term" value="C:endoplasmic reticulum membrane"/>
    <property type="evidence" value="ECO:0007669"/>
    <property type="project" value="TreeGrafter"/>
</dbReference>
<accession>A0A915DEK4</accession>
<organism evidence="3 4">
    <name type="scientific">Ditylenchus dipsaci</name>
    <dbReference type="NCBI Taxonomy" id="166011"/>
    <lineage>
        <taxon>Eukaryota</taxon>
        <taxon>Metazoa</taxon>
        <taxon>Ecdysozoa</taxon>
        <taxon>Nematoda</taxon>
        <taxon>Chromadorea</taxon>
        <taxon>Rhabditida</taxon>
        <taxon>Tylenchina</taxon>
        <taxon>Tylenchomorpha</taxon>
        <taxon>Sphaerularioidea</taxon>
        <taxon>Anguinidae</taxon>
        <taxon>Anguininae</taxon>
        <taxon>Ditylenchus</taxon>
    </lineage>
</organism>
<proteinExistence type="predicted"/>
<dbReference type="WBParaSite" id="jg19051.2">
    <property type="protein sequence ID" value="jg19051.2"/>
    <property type="gene ID" value="jg19051"/>
</dbReference>